<dbReference type="InterPro" id="IPR006208">
    <property type="entry name" value="Glyco_hormone_CN"/>
</dbReference>
<dbReference type="Pfam" id="PF00007">
    <property type="entry name" value="Cys_knot"/>
    <property type="match status" value="1"/>
</dbReference>
<proteinExistence type="predicted"/>
<dbReference type="Proteomes" id="UP000663869">
    <property type="component" value="Unassembled WGS sequence"/>
</dbReference>
<gene>
    <name evidence="6" type="ORF">FME351_LOCUS6873</name>
</gene>
<dbReference type="InterPro" id="IPR029034">
    <property type="entry name" value="Cystine-knot_cytokine"/>
</dbReference>
<comment type="caution">
    <text evidence="6">The sequence shown here is derived from an EMBL/GenBank/DDBJ whole genome shotgun (WGS) entry which is preliminary data.</text>
</comment>
<evidence type="ECO:0000256" key="2">
    <source>
        <dbReference type="ARBA" id="ARBA00022525"/>
    </source>
</evidence>
<evidence type="ECO:0000256" key="1">
    <source>
        <dbReference type="ARBA" id="ARBA00004613"/>
    </source>
</evidence>
<dbReference type="SUPFAM" id="SSF57501">
    <property type="entry name" value="Cystine-knot cytokines"/>
    <property type="match status" value="1"/>
</dbReference>
<protein>
    <recommendedName>
        <fullName evidence="5">Glycoprotein hormone subunit beta domain-containing protein</fullName>
    </recommendedName>
</protein>
<feature type="signal peptide" evidence="4">
    <location>
        <begin position="1"/>
        <end position="24"/>
    </location>
</feature>
<evidence type="ECO:0000259" key="5">
    <source>
        <dbReference type="Pfam" id="PF00007"/>
    </source>
</evidence>
<evidence type="ECO:0000256" key="4">
    <source>
        <dbReference type="SAM" id="SignalP"/>
    </source>
</evidence>
<name>A0A817Y7Q6_9BILA</name>
<dbReference type="EMBL" id="CAJNYU010000613">
    <property type="protein sequence ID" value="CAF3376950.1"/>
    <property type="molecule type" value="Genomic_DNA"/>
</dbReference>
<evidence type="ECO:0000256" key="3">
    <source>
        <dbReference type="ARBA" id="ARBA00023157"/>
    </source>
</evidence>
<keyword evidence="3" id="KW-1015">Disulfide bond</keyword>
<dbReference type="GO" id="GO:0005576">
    <property type="term" value="C:extracellular region"/>
    <property type="evidence" value="ECO:0007669"/>
    <property type="project" value="UniProtKB-SubCell"/>
</dbReference>
<sequence>MMTSIIFTLLFILFIDIQLKMAYAHGNSHHICKLENRTIVFNVCKIRPRITLPVCMGYCSSSTHWSFHSKRFVHSTTACTVTDHRTEFFVCPDSTHTAIQLMIPVNCSCAKSACRRYHR</sequence>
<reference evidence="6" key="1">
    <citation type="submission" date="2021-02" db="EMBL/GenBank/DDBJ databases">
        <authorList>
            <person name="Nowell W R."/>
        </authorList>
    </citation>
    <scope>NUCLEOTIDE SEQUENCE</scope>
</reference>
<organism evidence="6 7">
    <name type="scientific">Rotaria socialis</name>
    <dbReference type="NCBI Taxonomy" id="392032"/>
    <lineage>
        <taxon>Eukaryota</taxon>
        <taxon>Metazoa</taxon>
        <taxon>Spiralia</taxon>
        <taxon>Gnathifera</taxon>
        <taxon>Rotifera</taxon>
        <taxon>Eurotatoria</taxon>
        <taxon>Bdelloidea</taxon>
        <taxon>Philodinida</taxon>
        <taxon>Philodinidae</taxon>
        <taxon>Rotaria</taxon>
    </lineage>
</organism>
<feature type="chain" id="PRO_5032659055" description="Glycoprotein hormone subunit beta domain-containing protein" evidence="4">
    <location>
        <begin position="25"/>
        <end position="119"/>
    </location>
</feature>
<keyword evidence="4" id="KW-0732">Signal</keyword>
<evidence type="ECO:0000313" key="7">
    <source>
        <dbReference type="Proteomes" id="UP000663869"/>
    </source>
</evidence>
<comment type="subcellular location">
    <subcellularLocation>
        <location evidence="1">Secreted</location>
    </subcellularLocation>
</comment>
<keyword evidence="2" id="KW-0964">Secreted</keyword>
<accession>A0A817Y7Q6</accession>
<feature type="domain" description="Glycoprotein hormone subunit beta" evidence="5">
    <location>
        <begin position="30"/>
        <end position="115"/>
    </location>
</feature>
<evidence type="ECO:0000313" key="6">
    <source>
        <dbReference type="EMBL" id="CAF3376950.1"/>
    </source>
</evidence>
<dbReference type="AlphaFoldDB" id="A0A817Y7Q6"/>